<proteinExistence type="predicted"/>
<name>A0A2T0LHA1_9BACL</name>
<dbReference type="EMBL" id="PVNE01000005">
    <property type="protein sequence ID" value="PRX41723.1"/>
    <property type="molecule type" value="Genomic_DNA"/>
</dbReference>
<keyword evidence="2" id="KW-1185">Reference proteome</keyword>
<comment type="caution">
    <text evidence="1">The sequence shown here is derived from an EMBL/GenBank/DDBJ whole genome shotgun (WGS) entry which is preliminary data.</text>
</comment>
<protein>
    <submittedName>
        <fullName evidence="1">Uncharacterized protein</fullName>
    </submittedName>
</protein>
<organism evidence="1 2">
    <name type="scientific">Planifilum fimeticola</name>
    <dbReference type="NCBI Taxonomy" id="201975"/>
    <lineage>
        <taxon>Bacteria</taxon>
        <taxon>Bacillati</taxon>
        <taxon>Bacillota</taxon>
        <taxon>Bacilli</taxon>
        <taxon>Bacillales</taxon>
        <taxon>Thermoactinomycetaceae</taxon>
        <taxon>Planifilum</taxon>
    </lineage>
</organism>
<dbReference type="AlphaFoldDB" id="A0A2T0LHA1"/>
<evidence type="ECO:0000313" key="1">
    <source>
        <dbReference type="EMBL" id="PRX41723.1"/>
    </source>
</evidence>
<dbReference type="Proteomes" id="UP000237797">
    <property type="component" value="Unassembled WGS sequence"/>
</dbReference>
<sequence>MRLWVTLGRPTHIRCVSTRRVGGCLSQAEDMIISQRELNGDYWRDWLALPCSCTARKAGFSHGHTRKKWPAGGRTQPSFISTRAMRFISTIRMRLQRRFGNSSRALAWVRRKWVHVGTRIKAELLPIGGIHVPRFSCRYGFRFGAARPPHEWGRGHPLGLPLDLFQFSKESGTLRRPLKSSVPSRPGELSPTIPVSLCTYQSANL</sequence>
<reference evidence="1 2" key="1">
    <citation type="submission" date="2018-03" db="EMBL/GenBank/DDBJ databases">
        <title>Genomic Encyclopedia of Archaeal and Bacterial Type Strains, Phase II (KMG-II): from individual species to whole genera.</title>
        <authorList>
            <person name="Goeker M."/>
        </authorList>
    </citation>
    <scope>NUCLEOTIDE SEQUENCE [LARGE SCALE GENOMIC DNA]</scope>
    <source>
        <strain evidence="1 2">DSM 44946</strain>
    </source>
</reference>
<accession>A0A2T0LHA1</accession>
<evidence type="ECO:0000313" key="2">
    <source>
        <dbReference type="Proteomes" id="UP000237797"/>
    </source>
</evidence>
<gene>
    <name evidence="1" type="ORF">CLV97_105155</name>
</gene>